<keyword evidence="3" id="KW-1185">Reference proteome</keyword>
<dbReference type="AlphaFoldDB" id="A0A9Q0EA08"/>
<evidence type="ECO:0000313" key="2">
    <source>
        <dbReference type="EMBL" id="KAJ3602618.1"/>
    </source>
</evidence>
<accession>A0A9Q0EA08</accession>
<protein>
    <submittedName>
        <fullName evidence="2">Uncharacterized protein</fullName>
    </submittedName>
</protein>
<gene>
    <name evidence="2" type="ORF">NHX12_030367</name>
</gene>
<feature type="region of interest" description="Disordered" evidence="1">
    <location>
        <begin position="1"/>
        <end position="43"/>
    </location>
</feature>
<name>A0A9Q0EA08_9TELE</name>
<comment type="caution">
    <text evidence="2">The sequence shown here is derived from an EMBL/GenBank/DDBJ whole genome shotgun (WGS) entry which is preliminary data.</text>
</comment>
<proteinExistence type="predicted"/>
<reference evidence="2" key="1">
    <citation type="submission" date="2022-07" db="EMBL/GenBank/DDBJ databases">
        <title>Chromosome-level genome of Muraenolepis orangiensis.</title>
        <authorList>
            <person name="Kim J."/>
        </authorList>
    </citation>
    <scope>NUCLEOTIDE SEQUENCE</scope>
    <source>
        <strain evidence="2">KU_S4_2022</strain>
        <tissue evidence="2">Muscle</tissue>
    </source>
</reference>
<evidence type="ECO:0000256" key="1">
    <source>
        <dbReference type="SAM" id="MobiDB-lite"/>
    </source>
</evidence>
<sequence length="73" mass="7738">MFRAALAPASARGHLGRREPEPGPRRAAAAAAAARHHATPGLLEEKTLAPFPSLPVVRHNLSRPGPPSLWSSF</sequence>
<organism evidence="2 3">
    <name type="scientific">Muraenolepis orangiensis</name>
    <name type="common">Patagonian moray cod</name>
    <dbReference type="NCBI Taxonomy" id="630683"/>
    <lineage>
        <taxon>Eukaryota</taxon>
        <taxon>Metazoa</taxon>
        <taxon>Chordata</taxon>
        <taxon>Craniata</taxon>
        <taxon>Vertebrata</taxon>
        <taxon>Euteleostomi</taxon>
        <taxon>Actinopterygii</taxon>
        <taxon>Neopterygii</taxon>
        <taxon>Teleostei</taxon>
        <taxon>Neoteleostei</taxon>
        <taxon>Acanthomorphata</taxon>
        <taxon>Zeiogadaria</taxon>
        <taxon>Gadariae</taxon>
        <taxon>Gadiformes</taxon>
        <taxon>Muraenolepidoidei</taxon>
        <taxon>Muraenolepididae</taxon>
        <taxon>Muraenolepis</taxon>
    </lineage>
</organism>
<dbReference type="Proteomes" id="UP001148018">
    <property type="component" value="Unassembled WGS sequence"/>
</dbReference>
<evidence type="ECO:0000313" key="3">
    <source>
        <dbReference type="Proteomes" id="UP001148018"/>
    </source>
</evidence>
<dbReference type="EMBL" id="JANIIK010000046">
    <property type="protein sequence ID" value="KAJ3602618.1"/>
    <property type="molecule type" value="Genomic_DNA"/>
</dbReference>